<dbReference type="SUPFAM" id="SSF53474">
    <property type="entry name" value="alpha/beta-Hydrolases"/>
    <property type="match status" value="1"/>
</dbReference>
<organism evidence="7 8">
    <name type="scientific">Schizopora paradoxa</name>
    <dbReference type="NCBI Taxonomy" id="27342"/>
    <lineage>
        <taxon>Eukaryota</taxon>
        <taxon>Fungi</taxon>
        <taxon>Dikarya</taxon>
        <taxon>Basidiomycota</taxon>
        <taxon>Agaricomycotina</taxon>
        <taxon>Agaricomycetes</taxon>
        <taxon>Hymenochaetales</taxon>
        <taxon>Schizoporaceae</taxon>
        <taxon>Schizopora</taxon>
    </lineage>
</organism>
<dbReference type="Pfam" id="PF00450">
    <property type="entry name" value="Peptidase_S10"/>
    <property type="match status" value="1"/>
</dbReference>
<keyword evidence="8" id="KW-1185">Reference proteome</keyword>
<dbReference type="PRINTS" id="PR00724">
    <property type="entry name" value="CRBOXYPTASEC"/>
</dbReference>
<dbReference type="PANTHER" id="PTHR11802:SF64">
    <property type="entry name" value="CARBOXYPEPTIDASE"/>
    <property type="match status" value="1"/>
</dbReference>
<dbReference type="AlphaFoldDB" id="A0A0H2RSD3"/>
<feature type="signal peptide" evidence="6">
    <location>
        <begin position="1"/>
        <end position="19"/>
    </location>
</feature>
<evidence type="ECO:0000256" key="4">
    <source>
        <dbReference type="ARBA" id="ARBA00022801"/>
    </source>
</evidence>
<feature type="chain" id="PRO_5005201962" evidence="6">
    <location>
        <begin position="20"/>
        <end position="496"/>
    </location>
</feature>
<sequence>MRLTQLLVFCAICALVTWATPLDDSHHNDARSQDTDTSPAFNVFKSKNNPDTQIRFIKDSGVCETTPGVGQISGYIDVGTNMSMWFWFFEARNEPETAPFTLWINGGPGCSSMIGLFQEHGPCQILADGETTVLNPFSWNNISNMIYIDQPIGTGFSFGNDTVNSTQAGAPFIWTAFQILFESGEFSKFQKREFIFATESYGGHYGPSFVTFFDQQNELIEKGKIKGEKINVSALMINNGWYDPLLQNEAYVTFATNAPGYGPLQTPEVLAKLNQSFFEPGGCQEQELACYAASAADAAGENGPGNSTLSDQVCRTADHFCIDNVFVPAVGDRDSDDLRQNSSALFPPEFYVTFLHNVTIKQLIGATSTYSECSNAVDNLFDKTGDDARTLLPQLAALANSRLKMLIWAGDADINCNWLGGHASVLAMDWYGNKTLHETPFTNMTIDGKPVAAIQNVDNFSFARVFQAGHEVPAFQPQAAFTIFQQILKMEQLHSV</sequence>
<evidence type="ECO:0000313" key="7">
    <source>
        <dbReference type="EMBL" id="KLO12368.1"/>
    </source>
</evidence>
<evidence type="ECO:0000256" key="2">
    <source>
        <dbReference type="ARBA" id="ARBA00022645"/>
    </source>
</evidence>
<keyword evidence="2" id="KW-0121">Carboxypeptidase</keyword>
<dbReference type="InterPro" id="IPR029058">
    <property type="entry name" value="AB_hydrolase_fold"/>
</dbReference>
<evidence type="ECO:0000256" key="5">
    <source>
        <dbReference type="ARBA" id="ARBA00023180"/>
    </source>
</evidence>
<dbReference type="EMBL" id="KQ085979">
    <property type="protein sequence ID" value="KLO12368.1"/>
    <property type="molecule type" value="Genomic_DNA"/>
</dbReference>
<dbReference type="OrthoDB" id="443318at2759"/>
<dbReference type="InterPro" id="IPR001563">
    <property type="entry name" value="Peptidase_S10"/>
</dbReference>
<proteinExistence type="inferred from homology"/>
<accession>A0A0H2RSD3</accession>
<evidence type="ECO:0000256" key="1">
    <source>
        <dbReference type="ARBA" id="ARBA00009431"/>
    </source>
</evidence>
<evidence type="ECO:0000313" key="8">
    <source>
        <dbReference type="Proteomes" id="UP000053477"/>
    </source>
</evidence>
<protein>
    <submittedName>
        <fullName evidence="7">Alpha/beta-hydrolase</fullName>
    </submittedName>
</protein>
<reference evidence="7 8" key="1">
    <citation type="submission" date="2015-04" db="EMBL/GenBank/DDBJ databases">
        <title>Complete genome sequence of Schizopora paradoxa KUC8140, a cosmopolitan wood degrader in East Asia.</title>
        <authorList>
            <consortium name="DOE Joint Genome Institute"/>
            <person name="Min B."/>
            <person name="Park H."/>
            <person name="Jang Y."/>
            <person name="Kim J.-J."/>
            <person name="Kim K.H."/>
            <person name="Pangilinan J."/>
            <person name="Lipzen A."/>
            <person name="Riley R."/>
            <person name="Grigoriev I.V."/>
            <person name="Spatafora J.W."/>
            <person name="Choi I.-G."/>
        </authorList>
    </citation>
    <scope>NUCLEOTIDE SEQUENCE [LARGE SCALE GENOMIC DNA]</scope>
    <source>
        <strain evidence="7 8">KUC8140</strain>
    </source>
</reference>
<dbReference type="GO" id="GO:0006508">
    <property type="term" value="P:proteolysis"/>
    <property type="evidence" value="ECO:0007669"/>
    <property type="project" value="UniProtKB-KW"/>
</dbReference>
<keyword evidence="5" id="KW-0325">Glycoprotein</keyword>
<dbReference type="PANTHER" id="PTHR11802">
    <property type="entry name" value="SERINE PROTEASE FAMILY S10 SERINE CARBOXYPEPTIDASE"/>
    <property type="match status" value="1"/>
</dbReference>
<evidence type="ECO:0000256" key="3">
    <source>
        <dbReference type="ARBA" id="ARBA00022670"/>
    </source>
</evidence>
<keyword evidence="4 7" id="KW-0378">Hydrolase</keyword>
<gene>
    <name evidence="7" type="ORF">SCHPADRAFT_829624</name>
</gene>
<evidence type="ECO:0000256" key="6">
    <source>
        <dbReference type="SAM" id="SignalP"/>
    </source>
</evidence>
<dbReference type="STRING" id="27342.A0A0H2RSD3"/>
<dbReference type="InterPro" id="IPR033124">
    <property type="entry name" value="Ser_caboxypep_his_AS"/>
</dbReference>
<dbReference type="InParanoid" id="A0A0H2RSD3"/>
<dbReference type="Gene3D" id="3.40.50.1820">
    <property type="entry name" value="alpha/beta hydrolase"/>
    <property type="match status" value="1"/>
</dbReference>
<keyword evidence="6" id="KW-0732">Signal</keyword>
<comment type="similarity">
    <text evidence="1">Belongs to the peptidase S10 family.</text>
</comment>
<dbReference type="Gene3D" id="1.10.287.410">
    <property type="match status" value="1"/>
</dbReference>
<dbReference type="GO" id="GO:0004185">
    <property type="term" value="F:serine-type carboxypeptidase activity"/>
    <property type="evidence" value="ECO:0007669"/>
    <property type="project" value="InterPro"/>
</dbReference>
<name>A0A0H2RSD3_9AGAM</name>
<dbReference type="GO" id="GO:0000324">
    <property type="term" value="C:fungal-type vacuole"/>
    <property type="evidence" value="ECO:0007669"/>
    <property type="project" value="TreeGrafter"/>
</dbReference>
<keyword evidence="3" id="KW-0645">Protease</keyword>
<dbReference type="Proteomes" id="UP000053477">
    <property type="component" value="Unassembled WGS sequence"/>
</dbReference>
<dbReference type="PROSITE" id="PS00560">
    <property type="entry name" value="CARBOXYPEPT_SER_HIS"/>
    <property type="match status" value="1"/>
</dbReference>